<dbReference type="InterPro" id="IPR032820">
    <property type="entry name" value="ATPase_put"/>
</dbReference>
<organism evidence="2 3">
    <name type="scientific">Brevibacillus fortis</name>
    <dbReference type="NCBI Taxonomy" id="2126352"/>
    <lineage>
        <taxon>Bacteria</taxon>
        <taxon>Bacillati</taxon>
        <taxon>Bacillota</taxon>
        <taxon>Bacilli</taxon>
        <taxon>Bacillales</taxon>
        <taxon>Paenibacillaceae</taxon>
        <taxon>Brevibacillus</taxon>
    </lineage>
</organism>
<name>A0A2P7V6L6_9BACL</name>
<dbReference type="EMBL" id="PXZM01000023">
    <property type="protein sequence ID" value="PSJ94851.1"/>
    <property type="molecule type" value="Genomic_DNA"/>
</dbReference>
<sequence>MAKLDNPWRALGLVSVLGLDFAICVVAGFMIGRYADRLLATDPWFLLIGLITGIAVGVYTVYRLIRPYL</sequence>
<keyword evidence="1" id="KW-1133">Transmembrane helix</keyword>
<dbReference type="Proteomes" id="UP000240419">
    <property type="component" value="Unassembled WGS sequence"/>
</dbReference>
<feature type="transmembrane region" description="Helical" evidence="1">
    <location>
        <begin position="44"/>
        <end position="65"/>
    </location>
</feature>
<keyword evidence="1" id="KW-0812">Transmembrane</keyword>
<accession>A0A2P7V6L6</accession>
<evidence type="ECO:0000256" key="1">
    <source>
        <dbReference type="SAM" id="Phobius"/>
    </source>
</evidence>
<reference evidence="2 3" key="1">
    <citation type="submission" date="2018-03" db="EMBL/GenBank/DDBJ databases">
        <title>Brevisbacillus phylogenomics.</title>
        <authorList>
            <person name="Dunlap C."/>
        </authorList>
    </citation>
    <scope>NUCLEOTIDE SEQUENCE [LARGE SCALE GENOMIC DNA]</scope>
    <source>
        <strain evidence="2 3">NRRL NRS-1210</strain>
    </source>
</reference>
<proteinExistence type="predicted"/>
<protein>
    <recommendedName>
        <fullName evidence="4">AtpZ/AtpI family protein</fullName>
    </recommendedName>
</protein>
<dbReference type="AlphaFoldDB" id="A0A2P7V6L6"/>
<keyword evidence="1" id="KW-0472">Membrane</keyword>
<dbReference type="OrthoDB" id="2629325at2"/>
<evidence type="ECO:0000313" key="2">
    <source>
        <dbReference type="EMBL" id="PSJ94851.1"/>
    </source>
</evidence>
<keyword evidence="3" id="KW-1185">Reference proteome</keyword>
<evidence type="ECO:0008006" key="4">
    <source>
        <dbReference type="Google" id="ProtNLM"/>
    </source>
</evidence>
<evidence type="ECO:0000313" key="3">
    <source>
        <dbReference type="Proteomes" id="UP000240419"/>
    </source>
</evidence>
<comment type="caution">
    <text evidence="2">The sequence shown here is derived from an EMBL/GenBank/DDBJ whole genome shotgun (WGS) entry which is preliminary data.</text>
</comment>
<dbReference type="Pfam" id="PF09527">
    <property type="entry name" value="ATPase_gene1"/>
    <property type="match status" value="1"/>
</dbReference>
<gene>
    <name evidence="2" type="ORF">C7R93_15865</name>
</gene>
<feature type="transmembrane region" description="Helical" evidence="1">
    <location>
        <begin position="12"/>
        <end position="32"/>
    </location>
</feature>